<gene>
    <name evidence="1" type="ORF">R4I43_00235</name>
</gene>
<evidence type="ECO:0000313" key="2">
    <source>
        <dbReference type="Proteomes" id="UP001327093"/>
    </source>
</evidence>
<comment type="caution">
    <text evidence="1">The sequence shown here is derived from an EMBL/GenBank/DDBJ whole genome shotgun (WGS) entry which is preliminary data.</text>
</comment>
<dbReference type="RefSeq" id="WP_324263415.1">
    <property type="nucleotide sequence ID" value="NZ_JAWLNX010000001.1"/>
</dbReference>
<protein>
    <recommendedName>
        <fullName evidence="3">Leucine-binding protein domain-containing protein</fullName>
    </recommendedName>
</protein>
<reference evidence="1 2" key="1">
    <citation type="submission" date="2023-10" db="EMBL/GenBank/DDBJ databases">
        <title>Saccharopolyspora sp. nov., isolated from mangrove soil.</title>
        <authorList>
            <person name="Lu Y."/>
            <person name="Liu W."/>
        </authorList>
    </citation>
    <scope>NUCLEOTIDE SEQUENCE [LARGE SCALE GENOMIC DNA]</scope>
    <source>
        <strain evidence="1 2">S2-29</strain>
    </source>
</reference>
<name>A0ABU6A332_9PSEU</name>
<dbReference type="EMBL" id="JAWLNX010000001">
    <property type="protein sequence ID" value="MEB3365820.1"/>
    <property type="molecule type" value="Genomic_DNA"/>
</dbReference>
<dbReference type="Proteomes" id="UP001327093">
    <property type="component" value="Unassembled WGS sequence"/>
</dbReference>
<sequence>MEEMFADVFSRICAEQPDQVYFAGRGAVLEVFLRTIAANGICVNDLNLDIITSDDASSLLNRPLPVFAPKQVRVFYTSVATKDQWDRAVPPQPDNQAEYQKFEDAFKQWELGEDALVDGYAMSMHDAVLVATAAARGFETAAENYQLVADWIKKFDCGGAFSGATGKIAYKTDPAVQGNPVDKAMPILRLEPDGRPVQESLVWPSGQPFGPQSCG</sequence>
<evidence type="ECO:0000313" key="1">
    <source>
        <dbReference type="EMBL" id="MEB3365820.1"/>
    </source>
</evidence>
<dbReference type="Gene3D" id="3.40.50.2300">
    <property type="match status" value="2"/>
</dbReference>
<organism evidence="1 2">
    <name type="scientific">Saccharopolyspora mangrovi</name>
    <dbReference type="NCBI Taxonomy" id="3082379"/>
    <lineage>
        <taxon>Bacteria</taxon>
        <taxon>Bacillati</taxon>
        <taxon>Actinomycetota</taxon>
        <taxon>Actinomycetes</taxon>
        <taxon>Pseudonocardiales</taxon>
        <taxon>Pseudonocardiaceae</taxon>
        <taxon>Saccharopolyspora</taxon>
    </lineage>
</organism>
<dbReference type="InterPro" id="IPR028082">
    <property type="entry name" value="Peripla_BP_I"/>
</dbReference>
<dbReference type="SUPFAM" id="SSF53822">
    <property type="entry name" value="Periplasmic binding protein-like I"/>
    <property type="match status" value="1"/>
</dbReference>
<proteinExistence type="predicted"/>
<evidence type="ECO:0008006" key="3">
    <source>
        <dbReference type="Google" id="ProtNLM"/>
    </source>
</evidence>
<keyword evidence="2" id="KW-1185">Reference proteome</keyword>
<accession>A0ABU6A332</accession>